<sequence>MPKILKQLRYQFWPDKAFGEILQKQWTETAIPLVALLITIAFFASKIDNFISVSNLADTLRQASELGFIALGMSLVLIVGGIDLSVGSMFAICNIVALYLVQVLNFPIFAAIGVTLACGALLGAINGVLIGYLRMRAFLTTLVTLIIFRSICDIAQYNTAVAISSVIPTSDLWDFIGNGSFLNIPTVTWVFAVVAVAGHIFLTRMRGGWHMMAVGGSRRSAYNSGLPMSRIVASTYIVSGIFAGAAAVFYAARLGSPGADTGKGMEIVILTAAILGGIRLGGGKGSVTKAILGTLIILLITNGLLRMAMPAGGSRLILAGILLLAATLDIRWFKNRGKAIQEFYVSPGYLDLPVAPATSAAVGSMYAVNDKLHDIELIGLGQVESPEDVILDEQDNLYCGTRHGEIVRFFAPDYKRMEVFAKIGGQPLGMAFDAQRHLYVCVGGMGLYRVTPEGKVEKASDETNRSLFSIVDDSRLRLADDLDIAPDGRVFFSEATIRYEMHEWQIDSLEGRGNGRLICYDPNTGQTRTLVKNLIFPNGVCLGPDQQSVLFAESWACTIKRYWFDGPRKGQIEMVIPNLPGYPDNINRASDGNYWVALMGMRGPAFDLAMREPAFRKRMAKRLPQDEWLSPNINVGCVIKINERGEVLDALWDLGGVNHPMITSMREHRGYLYLGGISNNRIGRYKLDGADPDFMQHRIVRGEKHV</sequence>
<dbReference type="PANTHER" id="PTHR10426:SF88">
    <property type="entry name" value="ADIPOCYTE PLASMA MEMBRANE-ASSOCIATED PROTEIN HEMOMUCIN-RELATED"/>
    <property type="match status" value="1"/>
</dbReference>
<feature type="transmembrane region" description="Helical" evidence="9">
    <location>
        <begin position="107"/>
        <end position="130"/>
    </location>
</feature>
<gene>
    <name evidence="11" type="ORF">EDC26_102335</name>
</gene>
<evidence type="ECO:0000256" key="6">
    <source>
        <dbReference type="ARBA" id="ARBA00022989"/>
    </source>
</evidence>
<comment type="caution">
    <text evidence="11">The sequence shown here is derived from an EMBL/GenBank/DDBJ whole genome shotgun (WGS) entry which is preliminary data.</text>
</comment>
<evidence type="ECO:0000256" key="8">
    <source>
        <dbReference type="ARBA" id="ARBA00023180"/>
    </source>
</evidence>
<dbReference type="FunFam" id="2.120.10.30:FF:000066">
    <property type="entry name" value="ABC transporter permease protein"/>
    <property type="match status" value="1"/>
</dbReference>
<dbReference type="Pfam" id="PF02653">
    <property type="entry name" value="BPD_transp_2"/>
    <property type="match status" value="1"/>
</dbReference>
<evidence type="ECO:0000256" key="2">
    <source>
        <dbReference type="ARBA" id="ARBA00009191"/>
    </source>
</evidence>
<keyword evidence="6 9" id="KW-1133">Transmembrane helix</keyword>
<feature type="transmembrane region" description="Helical" evidence="9">
    <location>
        <begin position="180"/>
        <end position="202"/>
    </location>
</feature>
<name>A0A4V6NZP7_9BURK</name>
<evidence type="ECO:0000256" key="3">
    <source>
        <dbReference type="ARBA" id="ARBA00022475"/>
    </source>
</evidence>
<keyword evidence="8" id="KW-0325">Glycoprotein</keyword>
<evidence type="ECO:0000256" key="5">
    <source>
        <dbReference type="ARBA" id="ARBA00022692"/>
    </source>
</evidence>
<comment type="similarity">
    <text evidence="2">Belongs to the strictosidine synthase family.</text>
</comment>
<dbReference type="CDD" id="cd06579">
    <property type="entry name" value="TM_PBP1_transp_AraH_like"/>
    <property type="match status" value="1"/>
</dbReference>
<keyword evidence="3" id="KW-1003">Cell membrane</keyword>
<feature type="transmembrane region" description="Helical" evidence="9">
    <location>
        <begin position="290"/>
        <end position="309"/>
    </location>
</feature>
<feature type="transmembrane region" description="Helical" evidence="9">
    <location>
        <begin position="231"/>
        <end position="252"/>
    </location>
</feature>
<comment type="subcellular location">
    <subcellularLocation>
        <location evidence="1">Cell membrane</location>
        <topology evidence="1">Multi-pass membrane protein</topology>
    </subcellularLocation>
</comment>
<evidence type="ECO:0000256" key="9">
    <source>
        <dbReference type="SAM" id="Phobius"/>
    </source>
</evidence>
<dbReference type="OrthoDB" id="9775406at2"/>
<dbReference type="PANTHER" id="PTHR10426">
    <property type="entry name" value="STRICTOSIDINE SYNTHASE-RELATED"/>
    <property type="match status" value="1"/>
</dbReference>
<organism evidence="11 12">
    <name type="scientific">Paralcaligenes ureilyticus</name>
    <dbReference type="NCBI Taxonomy" id="627131"/>
    <lineage>
        <taxon>Bacteria</taxon>
        <taxon>Pseudomonadati</taxon>
        <taxon>Pseudomonadota</taxon>
        <taxon>Betaproteobacteria</taxon>
        <taxon>Burkholderiales</taxon>
        <taxon>Alcaligenaceae</taxon>
        <taxon>Paralcaligenes</taxon>
    </lineage>
</organism>
<dbReference type="InterPro" id="IPR001851">
    <property type="entry name" value="ABC_transp_permease"/>
</dbReference>
<feature type="transmembrane region" description="Helical" evidence="9">
    <location>
        <begin position="264"/>
        <end position="281"/>
    </location>
</feature>
<evidence type="ECO:0000313" key="12">
    <source>
        <dbReference type="Proteomes" id="UP000295525"/>
    </source>
</evidence>
<dbReference type="GO" id="GO:0016787">
    <property type="term" value="F:hydrolase activity"/>
    <property type="evidence" value="ECO:0007669"/>
    <property type="project" value="TreeGrafter"/>
</dbReference>
<dbReference type="Gene3D" id="2.120.10.30">
    <property type="entry name" value="TolB, C-terminal domain"/>
    <property type="match status" value="1"/>
</dbReference>
<protein>
    <submittedName>
        <fullName evidence="11">Monosaccharide ABC transporter membrane protein (CUT2 family)</fullName>
    </submittedName>
</protein>
<dbReference type="GO" id="GO:0005886">
    <property type="term" value="C:plasma membrane"/>
    <property type="evidence" value="ECO:0007669"/>
    <property type="project" value="UniProtKB-SubCell"/>
</dbReference>
<dbReference type="AlphaFoldDB" id="A0A4V6NZP7"/>
<feature type="transmembrane region" description="Helical" evidence="9">
    <location>
        <begin position="68"/>
        <end position="101"/>
    </location>
</feature>
<evidence type="ECO:0000256" key="7">
    <source>
        <dbReference type="ARBA" id="ARBA00023136"/>
    </source>
</evidence>
<dbReference type="Pfam" id="PF20067">
    <property type="entry name" value="SSL_N"/>
    <property type="match status" value="1"/>
</dbReference>
<dbReference type="RefSeq" id="WP_132579957.1">
    <property type="nucleotide sequence ID" value="NZ_SMAJ01000002.1"/>
</dbReference>
<evidence type="ECO:0000259" key="10">
    <source>
        <dbReference type="Pfam" id="PF03088"/>
    </source>
</evidence>
<keyword evidence="4" id="KW-0597">Phosphoprotein</keyword>
<dbReference type="GO" id="GO:0022857">
    <property type="term" value="F:transmembrane transporter activity"/>
    <property type="evidence" value="ECO:0007669"/>
    <property type="project" value="InterPro"/>
</dbReference>
<evidence type="ECO:0000256" key="1">
    <source>
        <dbReference type="ARBA" id="ARBA00004651"/>
    </source>
</evidence>
<keyword evidence="7 9" id="KW-0472">Membrane</keyword>
<dbReference type="InterPro" id="IPR018119">
    <property type="entry name" value="Strictosidine_synth_cons-reg"/>
</dbReference>
<dbReference type="InterPro" id="IPR011042">
    <property type="entry name" value="6-blade_b-propeller_TolB-like"/>
</dbReference>
<feature type="domain" description="Strictosidine synthase conserved region" evidence="10">
    <location>
        <begin position="480"/>
        <end position="566"/>
    </location>
</feature>
<keyword evidence="5 9" id="KW-0812">Transmembrane</keyword>
<dbReference type="SUPFAM" id="SSF63829">
    <property type="entry name" value="Calcium-dependent phosphotriesterase"/>
    <property type="match status" value="1"/>
</dbReference>
<dbReference type="Proteomes" id="UP000295525">
    <property type="component" value="Unassembled WGS sequence"/>
</dbReference>
<evidence type="ECO:0000256" key="4">
    <source>
        <dbReference type="ARBA" id="ARBA00022553"/>
    </source>
</evidence>
<reference evidence="11 12" key="1">
    <citation type="submission" date="2019-03" db="EMBL/GenBank/DDBJ databases">
        <title>Genomic Encyclopedia of Type Strains, Phase IV (KMG-IV): sequencing the most valuable type-strain genomes for metagenomic binning, comparative biology and taxonomic classification.</title>
        <authorList>
            <person name="Goeker M."/>
        </authorList>
    </citation>
    <scope>NUCLEOTIDE SEQUENCE [LARGE SCALE GENOMIC DNA]</scope>
    <source>
        <strain evidence="11 12">DSM 24591</strain>
    </source>
</reference>
<dbReference type="EMBL" id="SMAJ01000002">
    <property type="protein sequence ID" value="TCT10378.1"/>
    <property type="molecule type" value="Genomic_DNA"/>
</dbReference>
<evidence type="ECO:0000313" key="11">
    <source>
        <dbReference type="EMBL" id="TCT10378.1"/>
    </source>
</evidence>
<proteinExistence type="inferred from homology"/>
<dbReference type="Pfam" id="PF03088">
    <property type="entry name" value="Str_synth"/>
    <property type="match status" value="1"/>
</dbReference>
<accession>A0A4V6NZP7</accession>
<feature type="transmembrane region" description="Helical" evidence="9">
    <location>
        <begin position="29"/>
        <end position="47"/>
    </location>
</feature>
<keyword evidence="12" id="KW-1185">Reference proteome</keyword>